<organism evidence="1">
    <name type="scientific">Anguilla anguilla</name>
    <name type="common">European freshwater eel</name>
    <name type="synonym">Muraena anguilla</name>
    <dbReference type="NCBI Taxonomy" id="7936"/>
    <lineage>
        <taxon>Eukaryota</taxon>
        <taxon>Metazoa</taxon>
        <taxon>Chordata</taxon>
        <taxon>Craniata</taxon>
        <taxon>Vertebrata</taxon>
        <taxon>Euteleostomi</taxon>
        <taxon>Actinopterygii</taxon>
        <taxon>Neopterygii</taxon>
        <taxon>Teleostei</taxon>
        <taxon>Anguilliformes</taxon>
        <taxon>Anguillidae</taxon>
        <taxon>Anguilla</taxon>
    </lineage>
</organism>
<accession>A0A0E9UM18</accession>
<dbReference type="AlphaFoldDB" id="A0A0E9UM18"/>
<protein>
    <submittedName>
        <fullName evidence="1">Uncharacterized protein</fullName>
    </submittedName>
</protein>
<reference evidence="1" key="1">
    <citation type="submission" date="2014-11" db="EMBL/GenBank/DDBJ databases">
        <authorList>
            <person name="Amaro Gonzalez C."/>
        </authorList>
    </citation>
    <scope>NUCLEOTIDE SEQUENCE</scope>
</reference>
<evidence type="ECO:0000313" key="1">
    <source>
        <dbReference type="EMBL" id="JAH66889.1"/>
    </source>
</evidence>
<name>A0A0E9UM18_ANGAN</name>
<sequence>MTALFIYNPPPISGHQNIWNILMLCK</sequence>
<proteinExistence type="predicted"/>
<dbReference type="EMBL" id="GBXM01041688">
    <property type="protein sequence ID" value="JAH66889.1"/>
    <property type="molecule type" value="Transcribed_RNA"/>
</dbReference>
<reference evidence="1" key="2">
    <citation type="journal article" date="2015" name="Fish Shellfish Immunol.">
        <title>Early steps in the European eel (Anguilla anguilla)-Vibrio vulnificus interaction in the gills: Role of the RtxA13 toxin.</title>
        <authorList>
            <person name="Callol A."/>
            <person name="Pajuelo D."/>
            <person name="Ebbesson L."/>
            <person name="Teles M."/>
            <person name="MacKenzie S."/>
            <person name="Amaro C."/>
        </authorList>
    </citation>
    <scope>NUCLEOTIDE SEQUENCE</scope>
</reference>